<keyword evidence="14" id="KW-0418">Kinase</keyword>
<name>A0AAD8I4J9_9APIA</name>
<evidence type="ECO:0000256" key="6">
    <source>
        <dbReference type="ARBA" id="ARBA00022692"/>
    </source>
</evidence>
<dbReference type="PANTHER" id="PTHR48065:SF72">
    <property type="entry name" value="LEUCINE-RICH REPEAT-CONTAINING N-TERMINAL PLANT-TYPE DOMAIN-CONTAINING PROTEIN"/>
    <property type="match status" value="1"/>
</dbReference>
<comment type="similarity">
    <text evidence="3">Belongs to the RLP family.</text>
</comment>
<evidence type="ECO:0000256" key="8">
    <source>
        <dbReference type="ARBA" id="ARBA00022737"/>
    </source>
</evidence>
<keyword evidence="8" id="KW-0677">Repeat</keyword>
<keyword evidence="14" id="KW-0808">Transferase</keyword>
<keyword evidence="9 12" id="KW-1133">Transmembrane helix</keyword>
<evidence type="ECO:0000313" key="15">
    <source>
        <dbReference type="Proteomes" id="UP001237642"/>
    </source>
</evidence>
<evidence type="ECO:0000256" key="2">
    <source>
        <dbReference type="ARBA" id="ARBA00004236"/>
    </source>
</evidence>
<accession>A0AAD8I4J9</accession>
<keyword evidence="11" id="KW-0325">Glycoprotein</keyword>
<protein>
    <submittedName>
        <fullName evidence="14">Protein kinase-like domain-containing protein</fullName>
    </submittedName>
</protein>
<dbReference type="InterPro" id="IPR001611">
    <property type="entry name" value="Leu-rich_rpt"/>
</dbReference>
<organism evidence="14 15">
    <name type="scientific">Heracleum sosnowskyi</name>
    <dbReference type="NCBI Taxonomy" id="360622"/>
    <lineage>
        <taxon>Eukaryota</taxon>
        <taxon>Viridiplantae</taxon>
        <taxon>Streptophyta</taxon>
        <taxon>Embryophyta</taxon>
        <taxon>Tracheophyta</taxon>
        <taxon>Spermatophyta</taxon>
        <taxon>Magnoliopsida</taxon>
        <taxon>eudicotyledons</taxon>
        <taxon>Gunneridae</taxon>
        <taxon>Pentapetalae</taxon>
        <taxon>asterids</taxon>
        <taxon>campanulids</taxon>
        <taxon>Apiales</taxon>
        <taxon>Apiaceae</taxon>
        <taxon>Apioideae</taxon>
        <taxon>apioid superclade</taxon>
        <taxon>Tordylieae</taxon>
        <taxon>Tordyliinae</taxon>
        <taxon>Heracleum</taxon>
    </lineage>
</organism>
<keyword evidence="6 12" id="KW-0812">Transmembrane</keyword>
<keyword evidence="15" id="KW-1185">Reference proteome</keyword>
<dbReference type="SUPFAM" id="SSF52058">
    <property type="entry name" value="L domain-like"/>
    <property type="match status" value="1"/>
</dbReference>
<dbReference type="Pfam" id="PF00560">
    <property type="entry name" value="LRR_1"/>
    <property type="match status" value="5"/>
</dbReference>
<evidence type="ECO:0000256" key="12">
    <source>
        <dbReference type="SAM" id="Phobius"/>
    </source>
</evidence>
<feature type="transmembrane region" description="Helical" evidence="12">
    <location>
        <begin position="322"/>
        <end position="341"/>
    </location>
</feature>
<dbReference type="FunFam" id="3.80.10.10:FF:000111">
    <property type="entry name" value="LRR receptor-like serine/threonine-protein kinase ERECTA"/>
    <property type="match status" value="1"/>
</dbReference>
<dbReference type="InterPro" id="IPR032675">
    <property type="entry name" value="LRR_dom_sf"/>
</dbReference>
<keyword evidence="5" id="KW-0433">Leucine-rich repeat</keyword>
<dbReference type="Gene3D" id="3.80.10.10">
    <property type="entry name" value="Ribonuclease Inhibitor"/>
    <property type="match status" value="1"/>
</dbReference>
<dbReference type="Proteomes" id="UP001237642">
    <property type="component" value="Unassembled WGS sequence"/>
</dbReference>
<comment type="subcellular location">
    <subcellularLocation>
        <location evidence="2">Cell membrane</location>
    </subcellularLocation>
    <subcellularLocation>
        <location evidence="1">Membrane</location>
        <topology evidence="1">Single-pass membrane protein</topology>
    </subcellularLocation>
</comment>
<evidence type="ECO:0000313" key="14">
    <source>
        <dbReference type="EMBL" id="KAK1377937.1"/>
    </source>
</evidence>
<dbReference type="GO" id="GO:0016301">
    <property type="term" value="F:kinase activity"/>
    <property type="evidence" value="ECO:0007669"/>
    <property type="project" value="UniProtKB-KW"/>
</dbReference>
<evidence type="ECO:0000256" key="1">
    <source>
        <dbReference type="ARBA" id="ARBA00004167"/>
    </source>
</evidence>
<reference evidence="14" key="1">
    <citation type="submission" date="2023-02" db="EMBL/GenBank/DDBJ databases">
        <title>Genome of toxic invasive species Heracleum sosnowskyi carries increased number of genes despite the absence of recent whole-genome duplications.</title>
        <authorList>
            <person name="Schelkunov M."/>
            <person name="Shtratnikova V."/>
            <person name="Makarenko M."/>
            <person name="Klepikova A."/>
            <person name="Omelchenko D."/>
            <person name="Novikova G."/>
            <person name="Obukhova E."/>
            <person name="Bogdanov V."/>
            <person name="Penin A."/>
            <person name="Logacheva M."/>
        </authorList>
    </citation>
    <scope>NUCLEOTIDE SEQUENCE</scope>
    <source>
        <strain evidence="14">Hsosn_3</strain>
        <tissue evidence="14">Leaf</tissue>
    </source>
</reference>
<dbReference type="EMBL" id="JAUIZM010000006">
    <property type="protein sequence ID" value="KAK1377937.1"/>
    <property type="molecule type" value="Genomic_DNA"/>
</dbReference>
<keyword evidence="7 13" id="KW-0732">Signal</keyword>
<keyword evidence="10 12" id="KW-0472">Membrane</keyword>
<proteinExistence type="inferred from homology"/>
<keyword evidence="4" id="KW-1003">Cell membrane</keyword>
<evidence type="ECO:0000256" key="5">
    <source>
        <dbReference type="ARBA" id="ARBA00022614"/>
    </source>
</evidence>
<gene>
    <name evidence="14" type="ORF">POM88_024681</name>
</gene>
<evidence type="ECO:0000256" key="4">
    <source>
        <dbReference type="ARBA" id="ARBA00022475"/>
    </source>
</evidence>
<evidence type="ECO:0000256" key="13">
    <source>
        <dbReference type="SAM" id="SignalP"/>
    </source>
</evidence>
<dbReference type="GO" id="GO:0005886">
    <property type="term" value="C:plasma membrane"/>
    <property type="evidence" value="ECO:0007669"/>
    <property type="project" value="UniProtKB-SubCell"/>
</dbReference>
<evidence type="ECO:0000256" key="11">
    <source>
        <dbReference type="ARBA" id="ARBA00023180"/>
    </source>
</evidence>
<dbReference type="FunFam" id="3.80.10.10:FF:000299">
    <property type="entry name" value="Piriformospora indica-insensitive protein 2"/>
    <property type="match status" value="1"/>
</dbReference>
<sequence>MRAIGIKKHFLSLFLISLALIIPESTVAFSGNETDLQALLSFKYQIVDDPLDNQISGSIPSEISKFINLIFLSLEGNQFTGIIPSEIAKLGKLQRVLLSNNRLSGNIPTSIGNLSMLDEMHLENNELNGTIPPSLGHCPMLVLLELSQNNLSGTIPNKLFDILPFAVKLNLSQNHLVGSLPAGIGALKTLVVLDVSENELSGLIPTQLGDCIALDSLYMQGNFIQGNIPQSMEKLRGMQNFDLSRNKLFGKIPDFFETLSLKYLNVSWNNLKGEVRMKGVFANASAFSMVGNKGLCGGIPELQLPRCRSDRSNKHYISSEQLFILIGYIQGLLAYGCLSWLKRTKKESRAEPNRQPSVSFIRLSYQQLHQATVNGGICDNKI</sequence>
<dbReference type="PANTHER" id="PTHR48065">
    <property type="entry name" value="OS10G0469600 PROTEIN"/>
    <property type="match status" value="1"/>
</dbReference>
<evidence type="ECO:0000256" key="10">
    <source>
        <dbReference type="ARBA" id="ARBA00023136"/>
    </source>
</evidence>
<reference evidence="14" key="2">
    <citation type="submission" date="2023-05" db="EMBL/GenBank/DDBJ databases">
        <authorList>
            <person name="Schelkunov M.I."/>
        </authorList>
    </citation>
    <scope>NUCLEOTIDE SEQUENCE</scope>
    <source>
        <strain evidence="14">Hsosn_3</strain>
        <tissue evidence="14">Leaf</tissue>
    </source>
</reference>
<evidence type="ECO:0000256" key="3">
    <source>
        <dbReference type="ARBA" id="ARBA00009592"/>
    </source>
</evidence>
<comment type="caution">
    <text evidence="14">The sequence shown here is derived from an EMBL/GenBank/DDBJ whole genome shotgun (WGS) entry which is preliminary data.</text>
</comment>
<feature type="signal peptide" evidence="13">
    <location>
        <begin position="1"/>
        <end position="28"/>
    </location>
</feature>
<evidence type="ECO:0000256" key="9">
    <source>
        <dbReference type="ARBA" id="ARBA00022989"/>
    </source>
</evidence>
<evidence type="ECO:0000256" key="7">
    <source>
        <dbReference type="ARBA" id="ARBA00022729"/>
    </source>
</evidence>
<feature type="chain" id="PRO_5042094977" evidence="13">
    <location>
        <begin position="29"/>
        <end position="382"/>
    </location>
</feature>
<dbReference type="AlphaFoldDB" id="A0AAD8I4J9"/>